<organism evidence="12 13">
    <name type="scientific">Brasilonema sennae CENA114</name>
    <dbReference type="NCBI Taxonomy" id="415709"/>
    <lineage>
        <taxon>Bacteria</taxon>
        <taxon>Bacillati</taxon>
        <taxon>Cyanobacteriota</taxon>
        <taxon>Cyanophyceae</taxon>
        <taxon>Nostocales</taxon>
        <taxon>Scytonemataceae</taxon>
        <taxon>Brasilonema</taxon>
        <taxon>Bromeliae group (in: Brasilonema)</taxon>
    </lineage>
</organism>
<dbReference type="Pfam" id="PF13424">
    <property type="entry name" value="TPR_12"/>
    <property type="match status" value="4"/>
</dbReference>
<dbReference type="GO" id="GO:0005874">
    <property type="term" value="C:microtubule"/>
    <property type="evidence" value="ECO:0007669"/>
    <property type="project" value="UniProtKB-KW"/>
</dbReference>
<dbReference type="PRINTS" id="PR00381">
    <property type="entry name" value="KINESINLIGHT"/>
</dbReference>
<evidence type="ECO:0000256" key="1">
    <source>
        <dbReference type="ARBA" id="ARBA00004245"/>
    </source>
</evidence>
<comment type="subcellular location">
    <subcellularLocation>
        <location evidence="1">Cytoplasm</location>
        <location evidence="1">Cytoskeleton</location>
    </subcellularLocation>
</comment>
<dbReference type="InterPro" id="IPR019734">
    <property type="entry name" value="TPR_rpt"/>
</dbReference>
<feature type="repeat" description="TPR" evidence="10">
    <location>
        <begin position="536"/>
        <end position="569"/>
    </location>
</feature>
<dbReference type="PANTHER" id="PTHR45783">
    <property type="entry name" value="KINESIN LIGHT CHAIN"/>
    <property type="match status" value="1"/>
</dbReference>
<dbReference type="InterPro" id="IPR042197">
    <property type="entry name" value="Apaf_helical"/>
</dbReference>
<evidence type="ECO:0000256" key="8">
    <source>
        <dbReference type="ARBA" id="ARBA00023175"/>
    </source>
</evidence>
<feature type="repeat" description="TPR" evidence="10">
    <location>
        <begin position="788"/>
        <end position="821"/>
    </location>
</feature>
<dbReference type="AlphaFoldDB" id="A0A856ML09"/>
<feature type="domain" description="NB-ARC" evidence="11">
    <location>
        <begin position="35"/>
        <end position="197"/>
    </location>
</feature>
<dbReference type="SMART" id="SM00028">
    <property type="entry name" value="TPR"/>
    <property type="match status" value="9"/>
</dbReference>
<evidence type="ECO:0000313" key="12">
    <source>
        <dbReference type="EMBL" id="QDL09616.1"/>
    </source>
</evidence>
<dbReference type="Gene3D" id="1.25.40.10">
    <property type="entry name" value="Tetratricopeptide repeat domain"/>
    <property type="match status" value="4"/>
</dbReference>
<evidence type="ECO:0000256" key="3">
    <source>
        <dbReference type="ARBA" id="ARBA00022490"/>
    </source>
</evidence>
<comment type="similarity">
    <text evidence="2">Belongs to the kinesin light chain family.</text>
</comment>
<keyword evidence="3" id="KW-0963">Cytoplasm</keyword>
<evidence type="ECO:0000256" key="5">
    <source>
        <dbReference type="ARBA" id="ARBA00022737"/>
    </source>
</evidence>
<feature type="repeat" description="TPR" evidence="10">
    <location>
        <begin position="662"/>
        <end position="695"/>
    </location>
</feature>
<reference evidence="12 13" key="1">
    <citation type="submission" date="2018-06" db="EMBL/GenBank/DDBJ databases">
        <title>Comparative genomics of Brasilonema spp. strains.</title>
        <authorList>
            <person name="Alvarenga D.O."/>
            <person name="Fiore M.F."/>
            <person name="Varani A.M."/>
        </authorList>
    </citation>
    <scope>NUCLEOTIDE SEQUENCE [LARGE SCALE GENOMIC DNA]</scope>
    <source>
        <strain evidence="12 13">CENA114</strain>
    </source>
</reference>
<feature type="repeat" description="TPR" evidence="10">
    <location>
        <begin position="746"/>
        <end position="779"/>
    </location>
</feature>
<dbReference type="Proteomes" id="UP000503129">
    <property type="component" value="Chromosome"/>
</dbReference>
<evidence type="ECO:0000256" key="9">
    <source>
        <dbReference type="ARBA" id="ARBA00023212"/>
    </source>
</evidence>
<proteinExistence type="inferred from homology"/>
<evidence type="ECO:0000259" key="11">
    <source>
        <dbReference type="Pfam" id="PF00931"/>
    </source>
</evidence>
<evidence type="ECO:0000256" key="4">
    <source>
        <dbReference type="ARBA" id="ARBA00022701"/>
    </source>
</evidence>
<keyword evidence="6 10" id="KW-0802">TPR repeat</keyword>
<evidence type="ECO:0000256" key="2">
    <source>
        <dbReference type="ARBA" id="ARBA00009622"/>
    </source>
</evidence>
<feature type="repeat" description="TPR" evidence="10">
    <location>
        <begin position="620"/>
        <end position="653"/>
    </location>
</feature>
<dbReference type="Gene3D" id="1.10.8.430">
    <property type="entry name" value="Helical domain of apoptotic protease-activating factors"/>
    <property type="match status" value="1"/>
</dbReference>
<dbReference type="InterPro" id="IPR027417">
    <property type="entry name" value="P-loop_NTPase"/>
</dbReference>
<protein>
    <submittedName>
        <fullName evidence="12">Tetratricopeptide repeat protein</fullName>
    </submittedName>
</protein>
<keyword evidence="5" id="KW-0677">Repeat</keyword>
<name>A0A856ML09_9CYAN</name>
<sequence>MQSSERERTKLTPPNNVVFQGSANFVGRQHELSLLQELLQQPGAVAISAVSGMGGVGKTELATQYARQHQADYPGGICWLNARESNLAAEIVQFAQLYMNLEVPQQDLRGRLLSLNEQVHWCWQHWQPTEGLALVVLDDIIDLGSCREFLPTAHRFRVLMTTRLRNLDSNIEEISLDVLSPEEALQLLTKLVGERRVQKEEETAKLLCEWLGYLPLGLELVGRYLAKKPPHWTLAKMLQRLKQQRLQDEAINRHQKQLQQTLSTAQLGVLAAFELSWLELAATTQRVGELLSLFAPDIFAWEWVESATSRLNWDASEVETAVGQLYERHLIQWVEDKSGDFDDSYKIHPLIREFLKLKRAASEQVDELKQDLRTNNITTVIASEGKQSQPALFRSACVSPMKRAFAETFIAIAKTIPYSPTRRDIESVKDAIPHLAEVAQNLTDAVSDENLPWVFTGLGRFYEGQGLYALAQPWLEQCVSVVQSRLGEEHPDVAASYNNLALLYYFQGRYTNAEPLYIKALELRQRLLGEEHPDVANSYNNLAELYRSQGRYTEAEPLYINALELRLRLLGEEHPDIALSYNNLALLYYSQGRYTDAEPLLIKALELRLRLLGQEHPDVAASYNNLAALYDSQGRYIEAEPLYIKALELLQRLLGDEHPYVAASYNNLAFLYDSQRRYTEAEPLYIKALELRRRLLGDEHPDVALSFNNLAALYKSQGRYTQAEPLLIKALELYQRLLGEEHPDVATSYNNLAALYDSQGRYTEAEPLYIKALELRQRLLGDEHPSVATSYNNLATLYKSLGRYTEAEPLYIKALEIAERSLGVNHPNTITFRKNLQLLRDNRQSYNSEHFDKLSASQ</sequence>
<dbReference type="GO" id="GO:0005871">
    <property type="term" value="C:kinesin complex"/>
    <property type="evidence" value="ECO:0007669"/>
    <property type="project" value="InterPro"/>
</dbReference>
<dbReference type="Pfam" id="PF00931">
    <property type="entry name" value="NB-ARC"/>
    <property type="match status" value="1"/>
</dbReference>
<evidence type="ECO:0000256" key="7">
    <source>
        <dbReference type="ARBA" id="ARBA00023054"/>
    </source>
</evidence>
<keyword evidence="4" id="KW-0493">Microtubule</keyword>
<keyword evidence="7" id="KW-0175">Coiled coil</keyword>
<accession>A0A856ML09</accession>
<keyword evidence="8" id="KW-0505">Motor protein</keyword>
<evidence type="ECO:0000256" key="10">
    <source>
        <dbReference type="PROSITE-ProRule" id="PRU00339"/>
    </source>
</evidence>
<evidence type="ECO:0000313" key="13">
    <source>
        <dbReference type="Proteomes" id="UP000503129"/>
    </source>
</evidence>
<dbReference type="GO" id="GO:0007018">
    <property type="term" value="P:microtubule-based movement"/>
    <property type="evidence" value="ECO:0007669"/>
    <property type="project" value="TreeGrafter"/>
</dbReference>
<dbReference type="GO" id="GO:0043531">
    <property type="term" value="F:ADP binding"/>
    <property type="evidence" value="ECO:0007669"/>
    <property type="project" value="InterPro"/>
</dbReference>
<dbReference type="InterPro" id="IPR011990">
    <property type="entry name" value="TPR-like_helical_dom_sf"/>
</dbReference>
<dbReference type="SUPFAM" id="SSF52540">
    <property type="entry name" value="P-loop containing nucleoside triphosphate hydrolases"/>
    <property type="match status" value="1"/>
</dbReference>
<dbReference type="EMBL" id="CP030118">
    <property type="protein sequence ID" value="QDL09616.1"/>
    <property type="molecule type" value="Genomic_DNA"/>
</dbReference>
<evidence type="ECO:0000256" key="6">
    <source>
        <dbReference type="ARBA" id="ARBA00022803"/>
    </source>
</evidence>
<feature type="repeat" description="TPR" evidence="10">
    <location>
        <begin position="494"/>
        <end position="527"/>
    </location>
</feature>
<dbReference type="Pfam" id="PF13374">
    <property type="entry name" value="TPR_10"/>
    <property type="match status" value="1"/>
</dbReference>
<dbReference type="PANTHER" id="PTHR45783:SF3">
    <property type="entry name" value="KINESIN LIGHT CHAIN"/>
    <property type="match status" value="1"/>
</dbReference>
<dbReference type="PROSITE" id="PS50005">
    <property type="entry name" value="TPR"/>
    <property type="match status" value="6"/>
</dbReference>
<dbReference type="GO" id="GO:0005737">
    <property type="term" value="C:cytoplasm"/>
    <property type="evidence" value="ECO:0007669"/>
    <property type="project" value="TreeGrafter"/>
</dbReference>
<keyword evidence="9" id="KW-0206">Cytoskeleton</keyword>
<keyword evidence="13" id="KW-1185">Reference proteome</keyword>
<dbReference type="Gene3D" id="3.40.50.300">
    <property type="entry name" value="P-loop containing nucleotide triphosphate hydrolases"/>
    <property type="match status" value="1"/>
</dbReference>
<gene>
    <name evidence="12" type="ORF">DP114_18475</name>
</gene>
<dbReference type="KEGG" id="bsen:DP114_18475"/>
<dbReference type="GO" id="GO:0019894">
    <property type="term" value="F:kinesin binding"/>
    <property type="evidence" value="ECO:0007669"/>
    <property type="project" value="TreeGrafter"/>
</dbReference>
<dbReference type="SUPFAM" id="SSF48452">
    <property type="entry name" value="TPR-like"/>
    <property type="match status" value="1"/>
</dbReference>
<dbReference type="InterPro" id="IPR002182">
    <property type="entry name" value="NB-ARC"/>
</dbReference>
<dbReference type="InterPro" id="IPR002151">
    <property type="entry name" value="Kinesin_light"/>
</dbReference>